<gene>
    <name evidence="1" type="ORF">Tci_886799</name>
</gene>
<comment type="caution">
    <text evidence="1">The sequence shown here is derived from an EMBL/GenBank/DDBJ whole genome shotgun (WGS) entry which is preliminary data.</text>
</comment>
<dbReference type="EMBL" id="BKCJ011282261">
    <property type="protein sequence ID" value="GFD14830.1"/>
    <property type="molecule type" value="Genomic_DNA"/>
</dbReference>
<name>A0A699TY77_TANCI</name>
<proteinExistence type="predicted"/>
<organism evidence="1">
    <name type="scientific">Tanacetum cinerariifolium</name>
    <name type="common">Dalmatian daisy</name>
    <name type="synonym">Chrysanthemum cinerariifolium</name>
    <dbReference type="NCBI Taxonomy" id="118510"/>
    <lineage>
        <taxon>Eukaryota</taxon>
        <taxon>Viridiplantae</taxon>
        <taxon>Streptophyta</taxon>
        <taxon>Embryophyta</taxon>
        <taxon>Tracheophyta</taxon>
        <taxon>Spermatophyta</taxon>
        <taxon>Magnoliopsida</taxon>
        <taxon>eudicotyledons</taxon>
        <taxon>Gunneridae</taxon>
        <taxon>Pentapetalae</taxon>
        <taxon>asterids</taxon>
        <taxon>campanulids</taxon>
        <taxon>Asterales</taxon>
        <taxon>Asteraceae</taxon>
        <taxon>Asteroideae</taxon>
        <taxon>Anthemideae</taxon>
        <taxon>Anthemidinae</taxon>
        <taxon>Tanacetum</taxon>
    </lineage>
</organism>
<evidence type="ECO:0000313" key="1">
    <source>
        <dbReference type="EMBL" id="GFD14830.1"/>
    </source>
</evidence>
<dbReference type="AlphaFoldDB" id="A0A699TY77"/>
<reference evidence="1" key="1">
    <citation type="journal article" date="2019" name="Sci. Rep.">
        <title>Draft genome of Tanacetum cinerariifolium, the natural source of mosquito coil.</title>
        <authorList>
            <person name="Yamashiro T."/>
            <person name="Shiraishi A."/>
            <person name="Satake H."/>
            <person name="Nakayama K."/>
        </authorList>
    </citation>
    <scope>NUCLEOTIDE SEQUENCE</scope>
</reference>
<sequence>MSHIVNVPKVTLPPQKRLCVALSLRFKVGESSSAPTAIPTRGFRANYGFVRTLDDEIRRDPEREVGYGITNTWDKMVEDMLGTPAVINVAGLS</sequence>
<accession>A0A699TY77</accession>
<protein>
    <submittedName>
        <fullName evidence="1">Uncharacterized protein</fullName>
    </submittedName>
</protein>